<keyword evidence="2" id="KW-1185">Reference proteome</keyword>
<evidence type="ECO:0008006" key="3">
    <source>
        <dbReference type="Google" id="ProtNLM"/>
    </source>
</evidence>
<evidence type="ECO:0000313" key="2">
    <source>
        <dbReference type="Proteomes" id="UP000028007"/>
    </source>
</evidence>
<reference evidence="1 2" key="1">
    <citation type="journal article" date="1992" name="Int. J. Syst. Bacteriol.">
        <title>Sphingobacterium antarcticus sp. nov. a Psychrotrophic Bacterium from the Soils of Schirmacher Oasis, Antarctica.</title>
        <authorList>
            <person name="Shivaji S."/>
            <person name="Ray M.K."/>
            <person name="Rao N.S."/>
            <person name="Saiserr L."/>
            <person name="Jagannadham M.V."/>
            <person name="Kumar G.S."/>
            <person name="Reddy G."/>
            <person name="Bhargava P.M."/>
        </authorList>
    </citation>
    <scope>NUCLEOTIDE SEQUENCE [LARGE SCALE GENOMIC DNA]</scope>
    <source>
        <strain evidence="1 2">4BY</strain>
    </source>
</reference>
<organism evidence="1 2">
    <name type="scientific">Pedobacter antarcticus 4BY</name>
    <dbReference type="NCBI Taxonomy" id="1358423"/>
    <lineage>
        <taxon>Bacteria</taxon>
        <taxon>Pseudomonadati</taxon>
        <taxon>Bacteroidota</taxon>
        <taxon>Sphingobacteriia</taxon>
        <taxon>Sphingobacteriales</taxon>
        <taxon>Sphingobacteriaceae</taxon>
        <taxon>Pedobacter</taxon>
    </lineage>
</organism>
<dbReference type="eggNOG" id="ENOG50333S7">
    <property type="taxonomic scope" value="Bacteria"/>
</dbReference>
<dbReference type="OrthoDB" id="9813050at2"/>
<evidence type="ECO:0000313" key="1">
    <source>
        <dbReference type="EMBL" id="KEQ29899.1"/>
    </source>
</evidence>
<sequence length="226" mass="26544">MNYNKLEYFVSQQRLDRFLNVCGNSKVKAQKLYRINLRIAQAAYPILSLFEIFFRNAVYNHVSAYFVDPNWILHEKTGFMAHPSLKRSNFYLKKCIQNAETSMIRKGRVVTTGHVLAEQTFGFWTSLFEPHHYKLIGGSPIKCFVNKPPTINRSAIAIKLDSIRAFRNRIYHNEPICFLNNTIDFTHVENIIQSIYELTDWMDQDLKEYIEYFDNVKTKIKDGKGL</sequence>
<dbReference type="EMBL" id="JNFF01000056">
    <property type="protein sequence ID" value="KEQ29899.1"/>
    <property type="molecule type" value="Genomic_DNA"/>
</dbReference>
<comment type="caution">
    <text evidence="1">The sequence shown here is derived from an EMBL/GenBank/DDBJ whole genome shotgun (WGS) entry which is preliminary data.</text>
</comment>
<gene>
    <name evidence="1" type="ORF">N180_19865</name>
</gene>
<protein>
    <recommendedName>
        <fullName evidence="3">CAAX protease</fullName>
    </recommendedName>
</protein>
<accession>A0A081PGS6</accession>
<dbReference type="RefSeq" id="WP_037440925.1">
    <property type="nucleotide sequence ID" value="NZ_JNFF01000056.1"/>
</dbReference>
<proteinExistence type="predicted"/>
<name>A0A081PGS6_9SPHI</name>
<dbReference type="Proteomes" id="UP000028007">
    <property type="component" value="Unassembled WGS sequence"/>
</dbReference>
<dbReference type="AlphaFoldDB" id="A0A081PGS6"/>